<dbReference type="STRING" id="679192.HMPREF9013_1408"/>
<dbReference type="GO" id="GO:0004190">
    <property type="term" value="F:aspartic-type endopeptidase activity"/>
    <property type="evidence" value="ECO:0007669"/>
    <property type="project" value="TreeGrafter"/>
</dbReference>
<proteinExistence type="predicted"/>
<dbReference type="OrthoDB" id="9789291at2"/>
<dbReference type="RefSeq" id="WP_006626325.1">
    <property type="nucleotide sequence ID" value="NZ_ADFR01000001.1"/>
</dbReference>
<evidence type="ECO:0000259" key="2">
    <source>
        <dbReference type="Pfam" id="PF06750"/>
    </source>
</evidence>
<dbReference type="eggNOG" id="COG1989">
    <property type="taxonomic scope" value="Bacteria"/>
</dbReference>
<keyword evidence="4" id="KW-1185">Reference proteome</keyword>
<organism evidence="3 4">
    <name type="scientific">Bulleidia extructa W1219</name>
    <dbReference type="NCBI Taxonomy" id="679192"/>
    <lineage>
        <taxon>Bacteria</taxon>
        <taxon>Bacillati</taxon>
        <taxon>Bacillota</taxon>
        <taxon>Erysipelotrichia</taxon>
        <taxon>Erysipelotrichales</taxon>
        <taxon>Erysipelotrichaceae</taxon>
        <taxon>Bulleidia</taxon>
    </lineage>
</organism>
<dbReference type="PANTHER" id="PTHR30487">
    <property type="entry name" value="TYPE 4 PREPILIN-LIKE PROTEINS LEADER PEPTIDE-PROCESSING ENZYME"/>
    <property type="match status" value="1"/>
</dbReference>
<comment type="caution">
    <text evidence="3">The sequence shown here is derived from an EMBL/GenBank/DDBJ whole genome shotgun (WGS) entry which is preliminary data.</text>
</comment>
<feature type="transmembrane region" description="Helical" evidence="1">
    <location>
        <begin position="160"/>
        <end position="189"/>
    </location>
</feature>
<dbReference type="GO" id="GO:0005886">
    <property type="term" value="C:plasma membrane"/>
    <property type="evidence" value="ECO:0007669"/>
    <property type="project" value="TreeGrafter"/>
</dbReference>
<sequence length="218" mass="25454">MEKILFSLVWFSFCLTFSYRQYFHRSQKGKSVCDACYRELKWWMKIPILGYLLNQGHCPYCKKPIPFFWFGMDVYSLLIGVAWQKSKMTLLPFMSLSFLFIKMGLEDAYSERMRTFDLGLSSVLMALFYFQGIKGKWLISILCIFISPYLKNPWIGEGDIWLFGIFLLGLPLELVHLWLGIASGLGLLFSMATKKKRIPFGPWLFLVGWLLLIIGEQC</sequence>
<keyword evidence="1" id="KW-0472">Membrane</keyword>
<feature type="transmembrane region" description="Helical" evidence="1">
    <location>
        <begin position="198"/>
        <end position="215"/>
    </location>
</feature>
<name>D2MLQ4_9FIRM</name>
<dbReference type="AlphaFoldDB" id="D2MLQ4"/>
<dbReference type="Proteomes" id="UP000005017">
    <property type="component" value="Unassembled WGS sequence"/>
</dbReference>
<feature type="transmembrane region" description="Helical" evidence="1">
    <location>
        <begin position="126"/>
        <end position="148"/>
    </location>
</feature>
<gene>
    <name evidence="3" type="ORF">HMPREF9013_1408</name>
</gene>
<dbReference type="GO" id="GO:0006465">
    <property type="term" value="P:signal peptide processing"/>
    <property type="evidence" value="ECO:0007669"/>
    <property type="project" value="TreeGrafter"/>
</dbReference>
<feature type="domain" description="Prepilin peptidase A24 N-terminal" evidence="2">
    <location>
        <begin position="5"/>
        <end position="79"/>
    </location>
</feature>
<protein>
    <recommendedName>
        <fullName evidence="2">Prepilin peptidase A24 N-terminal domain-containing protein</fullName>
    </recommendedName>
</protein>
<reference evidence="4" key="1">
    <citation type="submission" date="2009-12" db="EMBL/GenBank/DDBJ databases">
        <title>Sequence of Clostridiales genomosp. BVAB3 str. UPII9-5.</title>
        <authorList>
            <person name="Madupu R."/>
            <person name="Durkin A.S."/>
            <person name="Torralba M."/>
            <person name="Methe B."/>
            <person name="Sutton G.G."/>
            <person name="Strausberg R.L."/>
            <person name="Nelson K.E."/>
        </authorList>
    </citation>
    <scope>NUCLEOTIDE SEQUENCE [LARGE SCALE GENOMIC DNA]</scope>
    <source>
        <strain evidence="4">W1219</strain>
    </source>
</reference>
<dbReference type="Pfam" id="PF06750">
    <property type="entry name" value="A24_N_bact"/>
    <property type="match status" value="1"/>
</dbReference>
<accession>D2MLQ4</accession>
<evidence type="ECO:0000256" key="1">
    <source>
        <dbReference type="SAM" id="Phobius"/>
    </source>
</evidence>
<dbReference type="InterPro" id="IPR010627">
    <property type="entry name" value="Prepilin_pept_A24_N"/>
</dbReference>
<evidence type="ECO:0000313" key="4">
    <source>
        <dbReference type="Proteomes" id="UP000005017"/>
    </source>
</evidence>
<keyword evidence="1" id="KW-1133">Transmembrane helix</keyword>
<evidence type="ECO:0000313" key="3">
    <source>
        <dbReference type="EMBL" id="EFC06463.1"/>
    </source>
</evidence>
<dbReference type="PANTHER" id="PTHR30487:SF0">
    <property type="entry name" value="PREPILIN LEADER PEPTIDASE_N-METHYLTRANSFERASE-RELATED"/>
    <property type="match status" value="1"/>
</dbReference>
<dbReference type="EMBL" id="ADFR01000001">
    <property type="protein sequence ID" value="EFC06463.1"/>
    <property type="molecule type" value="Genomic_DNA"/>
</dbReference>
<dbReference type="InterPro" id="IPR050882">
    <property type="entry name" value="Prepilin_peptidase/N-MTase"/>
</dbReference>
<keyword evidence="1" id="KW-0812">Transmembrane</keyword>